<dbReference type="Proteomes" id="UP000030060">
    <property type="component" value="Unassembled WGS sequence"/>
</dbReference>
<dbReference type="RefSeq" id="WP_038849513.1">
    <property type="nucleotide sequence ID" value="NZ_ASGY01000183.1"/>
</dbReference>
<evidence type="ECO:0000256" key="1">
    <source>
        <dbReference type="SAM" id="MobiDB-lite"/>
    </source>
</evidence>
<evidence type="ECO:0000313" key="2">
    <source>
        <dbReference type="EMBL" id="KGE65547.1"/>
    </source>
</evidence>
<gene>
    <name evidence="2" type="ORF">K814_0123460</name>
</gene>
<feature type="compositionally biased region" description="Polar residues" evidence="1">
    <location>
        <begin position="1"/>
        <end position="12"/>
    </location>
</feature>
<reference evidence="2 3" key="1">
    <citation type="journal article" date="2013" name="Genome Announc.">
        <title>Draft Genome Sequence of Pseudomonas fluorescens LMG 5329, a White Line-Inducing Principle-Producing Bioindicator for the Mushroom Pathogen Pseudomonas tolaasii.</title>
        <authorList>
            <person name="Ghequire M.G."/>
            <person name="Rokni-Zadeh H."/>
            <person name="Zarrineh P."/>
            <person name="De Mot R."/>
        </authorList>
    </citation>
    <scope>NUCLEOTIDE SEQUENCE [LARGE SCALE GENOMIC DNA]</scope>
    <source>
        <strain evidence="2 3">LMG 5329</strain>
    </source>
</reference>
<dbReference type="OrthoDB" id="226361at2"/>
<feature type="region of interest" description="Disordered" evidence="1">
    <location>
        <begin position="1"/>
        <end position="20"/>
    </location>
</feature>
<comment type="caution">
    <text evidence="2">The sequence shown here is derived from an EMBL/GenBank/DDBJ whole genome shotgun (WGS) entry which is preliminary data.</text>
</comment>
<dbReference type="EMBL" id="ASGY01000183">
    <property type="protein sequence ID" value="KGE65547.1"/>
    <property type="molecule type" value="Genomic_DNA"/>
</dbReference>
<evidence type="ECO:0000313" key="3">
    <source>
        <dbReference type="Proteomes" id="UP000030060"/>
    </source>
</evidence>
<sequence>MSTPFTQFTSPAEQAPKDYNKLGLENQLPTFETDWNNNVTGWTQMSVIGNPWSNLNDAPRSGYYNPIESGYGTQTPVTITWQPFPNRLWTFFYNEGAAVVPQLGGKAMTLDQVMQLTDHGQITLNNTLYSLYPDPKATQLQIPSVLCKSINWNGPYADFSPSGPRGWLDEYCEWSITRDPDGNMRSIMFTSENPAYFLTMWNIDPQAVLGLYKAYVDPQVKIEDLYLRYTANGPTGNAGDPVLDPTTGQPAYDTVNKWNSGTVRIPGVSGGAMHLTSGPNTLSAEIYLAAAATILRPLNSSRNQQSLICCAQYGQNYRNSDPHIGFSANQEAVKALISLTNPIGLYLQQPKSFSTWKGPQGQDVSSYWRITRGTAGTGPNNSDQILQAVFEVPASAGFSINDITINGTPIDYVWVIANELNVALSVTPAPLSGTPKECDCVAANNTDAQPWPVQLLPIDLFYGQSPSDLPASFAPGSSGQFVLVVQGADPNTTAADARVQFSNPGITAQVTQFLPDASAIPGQTDSGGTQGYIMTVTVSSNAAPGLVSVRALNPSEAANPSATQHPWESGLALVPVA</sequence>
<name>A0A0A1YYK3_PSEFL</name>
<proteinExistence type="predicted"/>
<organism evidence="2 3">
    <name type="scientific">Pseudomonas fluorescens LMG 5329</name>
    <dbReference type="NCBI Taxonomy" id="1324332"/>
    <lineage>
        <taxon>Bacteria</taxon>
        <taxon>Pseudomonadati</taxon>
        <taxon>Pseudomonadota</taxon>
        <taxon>Gammaproteobacteria</taxon>
        <taxon>Pseudomonadales</taxon>
        <taxon>Pseudomonadaceae</taxon>
        <taxon>Pseudomonas</taxon>
    </lineage>
</organism>
<dbReference type="AlphaFoldDB" id="A0A0A1YYK3"/>
<accession>A0A0A1YYK3</accession>
<protein>
    <submittedName>
        <fullName evidence="2">Uncharacterized protein</fullName>
    </submittedName>
</protein>